<dbReference type="Pfam" id="PF00664">
    <property type="entry name" value="ABC_membrane"/>
    <property type="match status" value="1"/>
</dbReference>
<comment type="caution">
    <text evidence="10">The sequence shown here is derived from an EMBL/GenBank/DDBJ whole genome shotgun (WGS) entry which is preliminary data.</text>
</comment>
<evidence type="ECO:0000256" key="5">
    <source>
        <dbReference type="ARBA" id="ARBA00022989"/>
    </source>
</evidence>
<organism evidence="10 11">
    <name type="scientific">Sporolactobacillus mangiferae</name>
    <dbReference type="NCBI Taxonomy" id="2940498"/>
    <lineage>
        <taxon>Bacteria</taxon>
        <taxon>Bacillati</taxon>
        <taxon>Bacillota</taxon>
        <taxon>Bacilli</taxon>
        <taxon>Bacillales</taxon>
        <taxon>Sporolactobacillaceae</taxon>
        <taxon>Sporolactobacillus</taxon>
    </lineage>
</organism>
<dbReference type="InterPro" id="IPR036640">
    <property type="entry name" value="ABC1_TM_sf"/>
</dbReference>
<dbReference type="SUPFAM" id="SSF52540">
    <property type="entry name" value="P-loop containing nucleoside triphosphate hydrolases"/>
    <property type="match status" value="1"/>
</dbReference>
<dbReference type="InterPro" id="IPR014216">
    <property type="entry name" value="ABC_transptr_CydD"/>
</dbReference>
<dbReference type="InterPro" id="IPR011527">
    <property type="entry name" value="ABC1_TM_dom"/>
</dbReference>
<dbReference type="SUPFAM" id="SSF90123">
    <property type="entry name" value="ABC transporter transmembrane region"/>
    <property type="match status" value="1"/>
</dbReference>
<evidence type="ECO:0000256" key="4">
    <source>
        <dbReference type="ARBA" id="ARBA00022840"/>
    </source>
</evidence>
<feature type="transmembrane region" description="Helical" evidence="7">
    <location>
        <begin position="156"/>
        <end position="177"/>
    </location>
</feature>
<dbReference type="Proteomes" id="UP001203004">
    <property type="component" value="Unassembled WGS sequence"/>
</dbReference>
<proteinExistence type="predicted"/>
<evidence type="ECO:0000256" key="1">
    <source>
        <dbReference type="ARBA" id="ARBA00004651"/>
    </source>
</evidence>
<evidence type="ECO:0000259" key="8">
    <source>
        <dbReference type="PROSITE" id="PS50893"/>
    </source>
</evidence>
<dbReference type="InterPro" id="IPR027417">
    <property type="entry name" value="P-loop_NTPase"/>
</dbReference>
<reference evidence="10 11" key="1">
    <citation type="submission" date="2022-05" db="EMBL/GenBank/DDBJ databases">
        <title>Sporolactobacillus sp nov CPB3-1, isolated from tree bark (Mangifera indica L.).</title>
        <authorList>
            <person name="Phuengjayaem S."/>
            <person name="Tanasupawat S."/>
        </authorList>
    </citation>
    <scope>NUCLEOTIDE SEQUENCE [LARGE SCALE GENOMIC DNA]</scope>
    <source>
        <strain evidence="10 11">CPB3-1</strain>
    </source>
</reference>
<dbReference type="RefSeq" id="WP_249098573.1">
    <property type="nucleotide sequence ID" value="NZ_JAMAST010000002.1"/>
</dbReference>
<keyword evidence="5 7" id="KW-1133">Transmembrane helix</keyword>
<comment type="subcellular location">
    <subcellularLocation>
        <location evidence="1">Cell membrane</location>
        <topology evidence="1">Multi-pass membrane protein</topology>
    </subcellularLocation>
</comment>
<evidence type="ECO:0000256" key="6">
    <source>
        <dbReference type="ARBA" id="ARBA00023136"/>
    </source>
</evidence>
<dbReference type="InterPro" id="IPR039421">
    <property type="entry name" value="Type_1_exporter"/>
</dbReference>
<feature type="transmembrane region" description="Helical" evidence="7">
    <location>
        <begin position="235"/>
        <end position="260"/>
    </location>
</feature>
<sequence length="575" mass="64329">MDRDLLSYKGAKLLFAFVALLTFVQGVCIILQALFLGRTVAGLFSGKQIVSVSSDLLFFFTALLARHFTAYVIKSNCYHFADRTSSDLREAFIEKLFEIGSKALKKEGTGSLVSLALEGVSQTRSYLELFIPKMAANGIVPVLILLYVFWKDPMSGIIMLVTMPVLILFMILLGFAAQKKMDDRWASYRVLSNHFIDSLRGLPTLYYLGISRRHQQTINRVSDKYRVMTMNTLKLAFLSSFALDFFTMLSIAFVAVALGIRLIDGHIMLEPALTVLILAPEYFLPVRELGQDYHATLDGKEAAQKLNAYVKMKEPGDPEHVSGHNMGRWHEKSLLTIEDSSIVYRGAQKAAIKNLNVHFSGFEKIGIIGPSGAGKSTLIDFIGGFIDAEAGQVFINGTRITFSSREWRQQVTYIPQHPYIFSASLRDNVAFYQPEASEEEINQAIAASGLARFVSSLPHGLDECIGNGGRQMSGGQEQRVALARAFLCQRPVLLLDEPTAHLDIETEYELKKTMLSLFKNKLVLFATHRLHWMEEMDRILVIQNGKLVESGSQEKLIHMNGAYRAMIQAQLEGIE</sequence>
<dbReference type="NCBIfam" id="TIGR02857">
    <property type="entry name" value="CydD"/>
    <property type="match status" value="1"/>
</dbReference>
<keyword evidence="3" id="KW-0547">Nucleotide-binding</keyword>
<feature type="transmembrane region" description="Helical" evidence="7">
    <location>
        <begin position="56"/>
        <end position="73"/>
    </location>
</feature>
<evidence type="ECO:0000313" key="10">
    <source>
        <dbReference type="EMBL" id="MCL1631013.1"/>
    </source>
</evidence>
<feature type="transmembrane region" description="Helical" evidence="7">
    <location>
        <begin position="12"/>
        <end position="36"/>
    </location>
</feature>
<keyword evidence="6 7" id="KW-0472">Membrane</keyword>
<name>A0ABT0M8Q6_9BACL</name>
<feature type="transmembrane region" description="Helical" evidence="7">
    <location>
        <begin position="130"/>
        <end position="150"/>
    </location>
</feature>
<dbReference type="PROSITE" id="PS50929">
    <property type="entry name" value="ABC_TM1F"/>
    <property type="match status" value="1"/>
</dbReference>
<dbReference type="Gene3D" id="1.20.1560.10">
    <property type="entry name" value="ABC transporter type 1, transmembrane domain"/>
    <property type="match status" value="1"/>
</dbReference>
<dbReference type="SMART" id="SM00382">
    <property type="entry name" value="AAA"/>
    <property type="match status" value="1"/>
</dbReference>
<dbReference type="InterPro" id="IPR003593">
    <property type="entry name" value="AAA+_ATPase"/>
</dbReference>
<keyword evidence="11" id="KW-1185">Reference proteome</keyword>
<dbReference type="Pfam" id="PF00005">
    <property type="entry name" value="ABC_tran"/>
    <property type="match status" value="1"/>
</dbReference>
<dbReference type="Gene3D" id="3.40.50.300">
    <property type="entry name" value="P-loop containing nucleotide triphosphate hydrolases"/>
    <property type="match status" value="1"/>
</dbReference>
<dbReference type="CDD" id="cd18584">
    <property type="entry name" value="ABC_6TM_AarD_CydD"/>
    <property type="match status" value="1"/>
</dbReference>
<accession>A0ABT0M8Q6</accession>
<evidence type="ECO:0000256" key="2">
    <source>
        <dbReference type="ARBA" id="ARBA00022692"/>
    </source>
</evidence>
<feature type="domain" description="ABC transporter" evidence="8">
    <location>
        <begin position="337"/>
        <end position="569"/>
    </location>
</feature>
<dbReference type="PANTHER" id="PTHR24221:SF614">
    <property type="entry name" value="GLUTATHIONE_L-CYSTEINE TRANSPORT SYSTEM ATP-BINDING_PERMEASE PROTEIN CYDC"/>
    <property type="match status" value="1"/>
</dbReference>
<dbReference type="EMBL" id="JAMAST010000002">
    <property type="protein sequence ID" value="MCL1631013.1"/>
    <property type="molecule type" value="Genomic_DNA"/>
</dbReference>
<gene>
    <name evidence="10" type="primary">cydD</name>
    <name evidence="10" type="ORF">M3N64_03515</name>
</gene>
<dbReference type="InterPro" id="IPR003439">
    <property type="entry name" value="ABC_transporter-like_ATP-bd"/>
</dbReference>
<keyword evidence="4" id="KW-0067">ATP-binding</keyword>
<feature type="domain" description="ABC transmembrane type-1" evidence="9">
    <location>
        <begin position="16"/>
        <end position="298"/>
    </location>
</feature>
<protein>
    <submittedName>
        <fullName evidence="10">Thiol reductant ABC exporter subunit CydD</fullName>
    </submittedName>
</protein>
<dbReference type="PANTHER" id="PTHR24221">
    <property type="entry name" value="ATP-BINDING CASSETTE SUB-FAMILY B"/>
    <property type="match status" value="1"/>
</dbReference>
<dbReference type="PROSITE" id="PS50893">
    <property type="entry name" value="ABC_TRANSPORTER_2"/>
    <property type="match status" value="1"/>
</dbReference>
<evidence type="ECO:0000313" key="11">
    <source>
        <dbReference type="Proteomes" id="UP001203004"/>
    </source>
</evidence>
<evidence type="ECO:0000256" key="3">
    <source>
        <dbReference type="ARBA" id="ARBA00022741"/>
    </source>
</evidence>
<keyword evidence="2 7" id="KW-0812">Transmembrane</keyword>
<evidence type="ECO:0000259" key="9">
    <source>
        <dbReference type="PROSITE" id="PS50929"/>
    </source>
</evidence>
<evidence type="ECO:0000256" key="7">
    <source>
        <dbReference type="SAM" id="Phobius"/>
    </source>
</evidence>